<dbReference type="EMBL" id="PJQY01000372">
    <property type="protein sequence ID" value="PQQ12058.1"/>
    <property type="molecule type" value="Genomic_DNA"/>
</dbReference>
<accession>A0A314Z4E7</accession>
<dbReference type="PANTHER" id="PTHR31170:SF9">
    <property type="entry name" value="PROTEIN, PUTATIVE (DUF247)-RELATED"/>
    <property type="match status" value="1"/>
</dbReference>
<dbReference type="STRING" id="2094558.A0A314Z4E7"/>
<dbReference type="OrthoDB" id="1896044at2759"/>
<evidence type="ECO:0000313" key="1">
    <source>
        <dbReference type="EMBL" id="PQQ12058.1"/>
    </source>
</evidence>
<gene>
    <name evidence="1" type="ORF">Pyn_01528</name>
</gene>
<dbReference type="InterPro" id="IPR004158">
    <property type="entry name" value="DUF247_pln"/>
</dbReference>
<dbReference type="PANTHER" id="PTHR31170">
    <property type="entry name" value="BNAC04G53230D PROTEIN"/>
    <property type="match status" value="1"/>
</dbReference>
<sequence>MRHNVFSRAASGRTASQEYCSTLRRTKSTSQITEKHREWRRVPENHKNDYILSSPWLRKAVEQDLILIENQLPYFLLQELYQNFAVPCCWWIPSNDHSIEIDKATPADHEPTLLELTFKFFEDYSEGKGKSDKHGVPQLKHLTDLVRHFLCPEPTKEMPLHCEHGVENIYAAKKLRAPGVKFRAT</sequence>
<keyword evidence="2" id="KW-1185">Reference proteome</keyword>
<dbReference type="Pfam" id="PF03140">
    <property type="entry name" value="DUF247"/>
    <property type="match status" value="1"/>
</dbReference>
<protein>
    <submittedName>
        <fullName evidence="1">UPF0481 protein</fullName>
    </submittedName>
</protein>
<comment type="caution">
    <text evidence="1">The sequence shown here is derived from an EMBL/GenBank/DDBJ whole genome shotgun (WGS) entry which is preliminary data.</text>
</comment>
<dbReference type="Proteomes" id="UP000250321">
    <property type="component" value="Unassembled WGS sequence"/>
</dbReference>
<name>A0A314Z4E7_PRUYE</name>
<reference evidence="1 2" key="1">
    <citation type="submission" date="2018-02" db="EMBL/GenBank/DDBJ databases">
        <title>Draft genome of wild Prunus yedoensis var. nudiflora.</title>
        <authorList>
            <person name="Baek S."/>
            <person name="Kim J.-H."/>
            <person name="Choi K."/>
            <person name="Kim G.-B."/>
            <person name="Cho A."/>
            <person name="Jang H."/>
            <person name="Shin C.-H."/>
            <person name="Yu H.-J."/>
            <person name="Mun J.-H."/>
        </authorList>
    </citation>
    <scope>NUCLEOTIDE SEQUENCE [LARGE SCALE GENOMIC DNA]</scope>
    <source>
        <strain evidence="2">cv. Jeju island</strain>
        <tissue evidence="1">Leaf</tissue>
    </source>
</reference>
<dbReference type="AlphaFoldDB" id="A0A314Z4E7"/>
<evidence type="ECO:0000313" key="2">
    <source>
        <dbReference type="Proteomes" id="UP000250321"/>
    </source>
</evidence>
<proteinExistence type="predicted"/>
<organism evidence="1 2">
    <name type="scientific">Prunus yedoensis var. nudiflora</name>
    <dbReference type="NCBI Taxonomy" id="2094558"/>
    <lineage>
        <taxon>Eukaryota</taxon>
        <taxon>Viridiplantae</taxon>
        <taxon>Streptophyta</taxon>
        <taxon>Embryophyta</taxon>
        <taxon>Tracheophyta</taxon>
        <taxon>Spermatophyta</taxon>
        <taxon>Magnoliopsida</taxon>
        <taxon>eudicotyledons</taxon>
        <taxon>Gunneridae</taxon>
        <taxon>Pentapetalae</taxon>
        <taxon>rosids</taxon>
        <taxon>fabids</taxon>
        <taxon>Rosales</taxon>
        <taxon>Rosaceae</taxon>
        <taxon>Amygdaloideae</taxon>
        <taxon>Amygdaleae</taxon>
        <taxon>Prunus</taxon>
    </lineage>
</organism>